<protein>
    <submittedName>
        <fullName evidence="2">Glycine N-acyltransferase-like protein</fullName>
    </submittedName>
</protein>
<dbReference type="Gene3D" id="3.40.630.30">
    <property type="match status" value="1"/>
</dbReference>
<organism evidence="1 2">
    <name type="scientific">Panagrolaimus superbus</name>
    <dbReference type="NCBI Taxonomy" id="310955"/>
    <lineage>
        <taxon>Eukaryota</taxon>
        <taxon>Metazoa</taxon>
        <taxon>Ecdysozoa</taxon>
        <taxon>Nematoda</taxon>
        <taxon>Chromadorea</taxon>
        <taxon>Rhabditida</taxon>
        <taxon>Tylenchina</taxon>
        <taxon>Panagrolaimomorpha</taxon>
        <taxon>Panagrolaimoidea</taxon>
        <taxon>Panagrolaimidae</taxon>
        <taxon>Panagrolaimus</taxon>
    </lineage>
</organism>
<dbReference type="WBParaSite" id="PSU_v2.g7397.t1">
    <property type="protein sequence ID" value="PSU_v2.g7397.t1"/>
    <property type="gene ID" value="PSU_v2.g7397"/>
</dbReference>
<name>A0A914Z623_9BILA</name>
<dbReference type="PANTHER" id="PTHR20958">
    <property type="entry name" value="GLYCINE N-ACYLTRANSFERASE-LIKE PROTEIN"/>
    <property type="match status" value="1"/>
</dbReference>
<keyword evidence="1" id="KW-1185">Reference proteome</keyword>
<reference evidence="2" key="1">
    <citation type="submission" date="2022-11" db="UniProtKB">
        <authorList>
            <consortium name="WormBaseParasite"/>
        </authorList>
    </citation>
    <scope>IDENTIFICATION</scope>
</reference>
<dbReference type="Proteomes" id="UP000887577">
    <property type="component" value="Unplaced"/>
</dbReference>
<proteinExistence type="predicted"/>
<dbReference type="InterPro" id="IPR053225">
    <property type="entry name" value="Acyl-CoA_N-acyltransferase"/>
</dbReference>
<evidence type="ECO:0000313" key="1">
    <source>
        <dbReference type="Proteomes" id="UP000887577"/>
    </source>
</evidence>
<sequence>MLCEYQSKQELEELLKETQLFPCFINIHFDILTKVKERFHENVSRYFVYRNNDGKYLIVLYRKYTMAPYRPMLSFCYVTNSKFDKNVLWSIFDEVSSITRSLNHHVPVTCIYDPLASQYKEWYNDRFKTKTLGSNPCFLYYMTQEQQDMLKEKCKNGISLSEGYYFAESNFQSDIDTIIETGKFCNKSDFPIIDAQLRQMPYSLIRHKSGDNVVAFEYVDARGCMNHQFVLPEHRCKGLGSAVEKALCLKLIK</sequence>
<dbReference type="PANTHER" id="PTHR20958:SF6">
    <property type="entry name" value="GLYCINE N-ACYLTRANSFERASE-LIKE PROTEIN"/>
    <property type="match status" value="1"/>
</dbReference>
<dbReference type="AlphaFoldDB" id="A0A914Z623"/>
<accession>A0A914Z623</accession>
<evidence type="ECO:0000313" key="2">
    <source>
        <dbReference type="WBParaSite" id="PSU_v2.g7397.t1"/>
    </source>
</evidence>